<name>A0A061B864_CYBFA</name>
<dbReference type="AlphaFoldDB" id="A0A061B864"/>
<evidence type="ECO:0000313" key="1">
    <source>
        <dbReference type="EMBL" id="CDR45542.1"/>
    </source>
</evidence>
<accession>A0A061B864</accession>
<gene>
    <name evidence="1" type="ORF">CYFA0S_19e00188g</name>
</gene>
<dbReference type="EMBL" id="LK052904">
    <property type="protein sequence ID" value="CDR45542.1"/>
    <property type="molecule type" value="Genomic_DNA"/>
</dbReference>
<protein>
    <submittedName>
        <fullName evidence="1">CYFA0S19e00188g1_1</fullName>
    </submittedName>
</protein>
<proteinExistence type="predicted"/>
<organism evidence="1">
    <name type="scientific">Cyberlindnera fabianii</name>
    <name type="common">Yeast</name>
    <name type="synonym">Hansenula fabianii</name>
    <dbReference type="NCBI Taxonomy" id="36022"/>
    <lineage>
        <taxon>Eukaryota</taxon>
        <taxon>Fungi</taxon>
        <taxon>Dikarya</taxon>
        <taxon>Ascomycota</taxon>
        <taxon>Saccharomycotina</taxon>
        <taxon>Saccharomycetes</taxon>
        <taxon>Phaffomycetales</taxon>
        <taxon>Phaffomycetaceae</taxon>
        <taxon>Cyberlindnera</taxon>
    </lineage>
</organism>
<sequence>MRKNVSLESLSLLVLLLITVGFHLSFTSAGFKLQTVHLFLLFCPHCHLFKLMI</sequence>
<reference evidence="1" key="1">
    <citation type="journal article" date="2014" name="Genome Announc.">
        <title>Genome sequence of the yeast Cyberlindnera fabianii (Hansenula fabianii).</title>
        <authorList>
            <person name="Freel K.C."/>
            <person name="Sarilar V."/>
            <person name="Neuveglise C."/>
            <person name="Devillers H."/>
            <person name="Friedrich A."/>
            <person name="Schacherer J."/>
        </authorList>
    </citation>
    <scope>NUCLEOTIDE SEQUENCE</scope>
    <source>
        <strain evidence="1">YJS4271</strain>
    </source>
</reference>